<dbReference type="Proteomes" id="UP001370758">
    <property type="component" value="Unassembled WGS sequence"/>
</dbReference>
<dbReference type="AlphaFoldDB" id="A0AAV9WHM0"/>
<evidence type="ECO:0000313" key="1">
    <source>
        <dbReference type="EMBL" id="KAK6507639.1"/>
    </source>
</evidence>
<proteinExistence type="predicted"/>
<accession>A0AAV9WHM0</accession>
<protein>
    <submittedName>
        <fullName evidence="1">Uncharacterized protein</fullName>
    </submittedName>
</protein>
<dbReference type="EMBL" id="JAVHJL010000003">
    <property type="protein sequence ID" value="KAK6507639.1"/>
    <property type="molecule type" value="Genomic_DNA"/>
</dbReference>
<reference evidence="1 2" key="1">
    <citation type="submission" date="2023-08" db="EMBL/GenBank/DDBJ databases">
        <authorList>
            <person name="Palmer J.M."/>
        </authorList>
    </citation>
    <scope>NUCLEOTIDE SEQUENCE [LARGE SCALE GENOMIC DNA]</scope>
    <source>
        <strain evidence="1 2">TWF481</strain>
    </source>
</reference>
<keyword evidence="2" id="KW-1185">Reference proteome</keyword>
<name>A0AAV9WHM0_9PEZI</name>
<comment type="caution">
    <text evidence="1">The sequence shown here is derived from an EMBL/GenBank/DDBJ whole genome shotgun (WGS) entry which is preliminary data.</text>
</comment>
<organism evidence="1 2">
    <name type="scientific">Arthrobotrys musiformis</name>
    <dbReference type="NCBI Taxonomy" id="47236"/>
    <lineage>
        <taxon>Eukaryota</taxon>
        <taxon>Fungi</taxon>
        <taxon>Dikarya</taxon>
        <taxon>Ascomycota</taxon>
        <taxon>Pezizomycotina</taxon>
        <taxon>Orbiliomycetes</taxon>
        <taxon>Orbiliales</taxon>
        <taxon>Orbiliaceae</taxon>
        <taxon>Arthrobotrys</taxon>
    </lineage>
</organism>
<evidence type="ECO:0000313" key="2">
    <source>
        <dbReference type="Proteomes" id="UP001370758"/>
    </source>
</evidence>
<sequence>MVPTRVHPLNNQASFGDDLGMAPCRTCGDTLEIIQGKAASYILPVGIRPGALHEDFYDNIVERPSILDVDDNFRYICVCGDPETHIHCLQCMTGILKKYTKLGMDIPKVAYPESLRKPLHWKTLVSRLRNSIITPDPSERPIRTEPPCLCQNIIKSTFFSKKPTETLLSFLKFVEPRPPKCSHRAASRTLKHGNPNAYPRSIADGYAHDESLGKQMGLMYEQLTGGTVLGRFHETPILIKDQTNHSHYWIMKNNDPSHAKGYGDSIPQETFSITTPLTVFHDRFGEDNCCHAICDGDIDPHQYAMCRLVECGYIIWLIDLGVLDLPCCGECDFDVIAVTLASSIDIADRIRDTLTGEMFNINHYPSRQSSLALEMWKCFVVHGVDRETICCRRAEWSYRLVRNMCIWMFCNPVYYTHKAAQAEGIMKFAEAMNGYLMKTVRRSQDGCKDIGKEGPLLVDDIVTRFIAARLVDFLVYFCA</sequence>
<gene>
    <name evidence="1" type="ORF">TWF481_006065</name>
</gene>